<dbReference type="PANTHER" id="PTHR43331">
    <property type="entry name" value="HOMOSERINE DEHYDROGENASE"/>
    <property type="match status" value="1"/>
</dbReference>
<dbReference type="KEGG" id="sapp:SAC06_01180"/>
<dbReference type="SUPFAM" id="SSF55021">
    <property type="entry name" value="ACT-like"/>
    <property type="match status" value="1"/>
</dbReference>
<dbReference type="NCBIfam" id="NF004976">
    <property type="entry name" value="PRK06349.1"/>
    <property type="match status" value="1"/>
</dbReference>
<keyword evidence="8 18" id="KW-0791">Threonine biosynthesis</keyword>
<comment type="similarity">
    <text evidence="4 19">Belongs to the homoserine dehydrogenase family.</text>
</comment>
<feature type="binding site" evidence="17">
    <location>
        <begin position="13"/>
        <end position="20"/>
    </location>
    <ligand>
        <name>NADP(+)</name>
        <dbReference type="ChEBI" id="CHEBI:58349"/>
    </ligand>
</feature>
<comment type="catalytic activity">
    <reaction evidence="15">
        <text>L-homoserine + NAD(+) = L-aspartate 4-semialdehyde + NADH + H(+)</text>
        <dbReference type="Rhea" id="RHEA:15757"/>
        <dbReference type="ChEBI" id="CHEBI:15378"/>
        <dbReference type="ChEBI" id="CHEBI:57476"/>
        <dbReference type="ChEBI" id="CHEBI:57540"/>
        <dbReference type="ChEBI" id="CHEBI:57945"/>
        <dbReference type="ChEBI" id="CHEBI:537519"/>
        <dbReference type="EC" id="1.1.1.3"/>
    </reaction>
    <physiologicalReaction direction="right-to-left" evidence="15">
        <dbReference type="Rhea" id="RHEA:15759"/>
    </physiologicalReaction>
</comment>
<dbReference type="InterPro" id="IPR001342">
    <property type="entry name" value="HDH_cat"/>
</dbReference>
<evidence type="ECO:0000256" key="17">
    <source>
        <dbReference type="PIRSR" id="PIRSR000098-2"/>
    </source>
</evidence>
<dbReference type="Pfam" id="PF01842">
    <property type="entry name" value="ACT"/>
    <property type="match status" value="1"/>
</dbReference>
<dbReference type="Gene3D" id="3.40.50.720">
    <property type="entry name" value="NAD(P)-binding Rossmann-like Domain"/>
    <property type="match status" value="1"/>
</dbReference>
<dbReference type="GO" id="GO:0009086">
    <property type="term" value="P:methionine biosynthetic process"/>
    <property type="evidence" value="ECO:0007669"/>
    <property type="project" value="UniProtKB-KW"/>
</dbReference>
<dbReference type="InterPro" id="IPR005106">
    <property type="entry name" value="Asp/hSer_DH_NAD-bd"/>
</dbReference>
<evidence type="ECO:0000256" key="11">
    <source>
        <dbReference type="ARBA" id="ARBA00023053"/>
    </source>
</evidence>
<comment type="function">
    <text evidence="13">Catalyzes the conversion of L-aspartate-beta-semialdehyde (L-Asa) to L-homoserine (L-Hse), the third step in the biosynthesis of threonine and methionine from aspartate.</text>
</comment>
<comment type="pathway">
    <text evidence="2 18">Amino-acid biosynthesis; L-threonine biosynthesis; L-threonine from L-aspartate: step 3/5.</text>
</comment>
<evidence type="ECO:0000256" key="6">
    <source>
        <dbReference type="ARBA" id="ARBA00013376"/>
    </source>
</evidence>
<evidence type="ECO:0000256" key="2">
    <source>
        <dbReference type="ARBA" id="ARBA00005056"/>
    </source>
</evidence>
<dbReference type="Pfam" id="PF03447">
    <property type="entry name" value="NAD_binding_3"/>
    <property type="match status" value="1"/>
</dbReference>
<dbReference type="InterPro" id="IPR002912">
    <property type="entry name" value="ACT_dom"/>
</dbReference>
<dbReference type="Pfam" id="PF00742">
    <property type="entry name" value="Homoserine_dh"/>
    <property type="match status" value="1"/>
</dbReference>
<dbReference type="Gene3D" id="3.30.70.260">
    <property type="match status" value="1"/>
</dbReference>
<dbReference type="PANTHER" id="PTHR43331:SF1">
    <property type="entry name" value="HOMOSERINE DEHYDROGENASE"/>
    <property type="match status" value="1"/>
</dbReference>
<dbReference type="GO" id="GO:0050661">
    <property type="term" value="F:NADP binding"/>
    <property type="evidence" value="ECO:0007669"/>
    <property type="project" value="InterPro"/>
</dbReference>
<dbReference type="SUPFAM" id="SSF55347">
    <property type="entry name" value="Glyceraldehyde-3-phosphate dehydrogenase-like, C-terminal domain"/>
    <property type="match status" value="1"/>
</dbReference>
<evidence type="ECO:0000256" key="12">
    <source>
        <dbReference type="ARBA" id="ARBA00023167"/>
    </source>
</evidence>
<dbReference type="GO" id="GO:0009088">
    <property type="term" value="P:threonine biosynthetic process"/>
    <property type="evidence" value="ECO:0007669"/>
    <property type="project" value="UniProtKB-KW"/>
</dbReference>
<reference evidence="21" key="1">
    <citation type="submission" date="2023-11" db="EMBL/GenBank/DDBJ databases">
        <title>Scrofimicrobium hongkongense sp. nov., isolated from a patient with peritonitis.</title>
        <authorList>
            <person name="Lao H.Y."/>
            <person name="Wong A.Y.P."/>
            <person name="Ng T.L."/>
            <person name="Wong R.Y.L."/>
            <person name="Yau M.C.Y."/>
            <person name="Lam J.Y.W."/>
            <person name="Siu G.K.H."/>
        </authorList>
    </citation>
    <scope>NUCLEOTIDE SEQUENCE</scope>
    <source>
        <strain evidence="21">R131</strain>
    </source>
</reference>
<keyword evidence="12 18" id="KW-0486">Methionine biosynthesis</keyword>
<keyword evidence="7 18" id="KW-0028">Amino-acid biosynthesis</keyword>
<dbReference type="PROSITE" id="PS51671">
    <property type="entry name" value="ACT"/>
    <property type="match status" value="1"/>
</dbReference>
<evidence type="ECO:0000256" key="16">
    <source>
        <dbReference type="PIRSR" id="PIRSR000098-1"/>
    </source>
</evidence>
<dbReference type="InterPro" id="IPR036291">
    <property type="entry name" value="NAD(P)-bd_dom_sf"/>
</dbReference>
<comment type="cofactor">
    <cofactor evidence="1">
        <name>a metal cation</name>
        <dbReference type="ChEBI" id="CHEBI:25213"/>
    </cofactor>
</comment>
<protein>
    <recommendedName>
        <fullName evidence="6 18">Homoserine dehydrogenase</fullName>
        <ecNumber evidence="5 18">1.1.1.3</ecNumber>
    </recommendedName>
</protein>
<evidence type="ECO:0000256" key="9">
    <source>
        <dbReference type="ARBA" id="ARBA00022857"/>
    </source>
</evidence>
<comment type="pathway">
    <text evidence="3 18">Amino-acid biosynthesis; L-methionine biosynthesis via de novo pathway; L-homoserine from L-aspartate: step 3/3.</text>
</comment>
<comment type="catalytic activity">
    <reaction evidence="14">
        <text>L-homoserine + NADP(+) = L-aspartate 4-semialdehyde + NADPH + H(+)</text>
        <dbReference type="Rhea" id="RHEA:15761"/>
        <dbReference type="ChEBI" id="CHEBI:15378"/>
        <dbReference type="ChEBI" id="CHEBI:57476"/>
        <dbReference type="ChEBI" id="CHEBI:57783"/>
        <dbReference type="ChEBI" id="CHEBI:58349"/>
        <dbReference type="ChEBI" id="CHEBI:537519"/>
        <dbReference type="EC" id="1.1.1.3"/>
    </reaction>
    <physiologicalReaction direction="right-to-left" evidence="14">
        <dbReference type="Rhea" id="RHEA:15763"/>
    </physiologicalReaction>
</comment>
<dbReference type="RefSeq" id="WP_350258400.1">
    <property type="nucleotide sequence ID" value="NZ_CP138335.1"/>
</dbReference>
<organism evidence="21">
    <name type="scientific">Scrofimicrobium appendicitidis</name>
    <dbReference type="NCBI Taxonomy" id="3079930"/>
    <lineage>
        <taxon>Bacteria</taxon>
        <taxon>Bacillati</taxon>
        <taxon>Actinomycetota</taxon>
        <taxon>Actinomycetes</taxon>
        <taxon>Actinomycetales</taxon>
        <taxon>Actinomycetaceae</taxon>
        <taxon>Scrofimicrobium</taxon>
    </lineage>
</organism>
<sequence>MAANSPSLRVAILGAGTVGSQVIRLLSEQADDYAGRIGGHLEISAVVVRDVTAPRDTEIDPALLTTDAEAAIAGADLVIELIGGIEPARTFVLSALNQGKTVVTGNKALLAAHGPELYEAAAESNADLYYEAAVAGAIPVVYGLRESLAGDKISQVLGIVNGTTNFILDSMASSGASYEEALAEAQRLGFAEADPTADVEGLDAAAKCAILASLAFHTRVSIDDVAVEGITGITADDIAQAQSSGQTIKLLAIAERKTGPDGKEGVSVRVHPALVPVSHPLSTVSGAFNAVVVEGEAAGRLMFYGQGAGGAPTASAVLSDLVAAASHRLHGGHAPRELVYADLPILPAEAAETEYQIRLQVEDSIGVLAEVARLFADRGVSIRSVDQVGGHDGASSLVIATHRAPESAQQAVVKALAESSAVRGVSSILRREGA</sequence>
<name>A0AAU7V7X8_9ACTO</name>
<evidence type="ECO:0000259" key="20">
    <source>
        <dbReference type="PROSITE" id="PS51671"/>
    </source>
</evidence>
<proteinExistence type="inferred from homology"/>
<evidence type="ECO:0000256" key="1">
    <source>
        <dbReference type="ARBA" id="ARBA00001920"/>
    </source>
</evidence>
<feature type="binding site" evidence="17">
    <location>
        <position position="107"/>
    </location>
    <ligand>
        <name>NADPH</name>
        <dbReference type="ChEBI" id="CHEBI:57783"/>
    </ligand>
</feature>
<dbReference type="GO" id="GO:0004412">
    <property type="term" value="F:homoserine dehydrogenase activity"/>
    <property type="evidence" value="ECO:0007669"/>
    <property type="project" value="UniProtKB-EC"/>
</dbReference>
<dbReference type="CDD" id="cd04881">
    <property type="entry name" value="ACT_HSDH-Hom"/>
    <property type="match status" value="1"/>
</dbReference>
<keyword evidence="11" id="KW-0915">Sodium</keyword>
<evidence type="ECO:0000256" key="3">
    <source>
        <dbReference type="ARBA" id="ARBA00005062"/>
    </source>
</evidence>
<dbReference type="SUPFAM" id="SSF51735">
    <property type="entry name" value="NAD(P)-binding Rossmann-fold domains"/>
    <property type="match status" value="1"/>
</dbReference>
<dbReference type="InterPro" id="IPR019811">
    <property type="entry name" value="HDH_CS"/>
</dbReference>
<evidence type="ECO:0000256" key="18">
    <source>
        <dbReference type="RuleBase" id="RU000579"/>
    </source>
</evidence>
<dbReference type="InterPro" id="IPR016204">
    <property type="entry name" value="HDH"/>
</dbReference>
<dbReference type="AlphaFoldDB" id="A0AAU7V7X8"/>
<feature type="active site" description="Proton donor" evidence="16">
    <location>
        <position position="207"/>
    </location>
</feature>
<keyword evidence="9 17" id="KW-0521">NADP</keyword>
<evidence type="ECO:0000313" key="21">
    <source>
        <dbReference type="EMBL" id="XBW08200.1"/>
    </source>
</evidence>
<dbReference type="PIRSF" id="PIRSF000098">
    <property type="entry name" value="Homoser_dehydrog"/>
    <property type="match status" value="1"/>
</dbReference>
<keyword evidence="10 18" id="KW-0560">Oxidoreductase</keyword>
<dbReference type="EC" id="1.1.1.3" evidence="5 18"/>
<evidence type="ECO:0000256" key="8">
    <source>
        <dbReference type="ARBA" id="ARBA00022697"/>
    </source>
</evidence>
<dbReference type="InterPro" id="IPR045865">
    <property type="entry name" value="ACT-like_dom_sf"/>
</dbReference>
<dbReference type="Gene3D" id="3.30.360.10">
    <property type="entry name" value="Dihydrodipicolinate Reductase, domain 2"/>
    <property type="match status" value="1"/>
</dbReference>
<evidence type="ECO:0000256" key="7">
    <source>
        <dbReference type="ARBA" id="ARBA00022605"/>
    </source>
</evidence>
<evidence type="ECO:0000256" key="5">
    <source>
        <dbReference type="ARBA" id="ARBA00013213"/>
    </source>
</evidence>
<evidence type="ECO:0000256" key="19">
    <source>
        <dbReference type="RuleBase" id="RU004171"/>
    </source>
</evidence>
<dbReference type="FunFam" id="3.30.360.10:FF:000005">
    <property type="entry name" value="Homoserine dehydrogenase"/>
    <property type="match status" value="1"/>
</dbReference>
<dbReference type="PROSITE" id="PS01042">
    <property type="entry name" value="HOMOSER_DHGENASE"/>
    <property type="match status" value="1"/>
</dbReference>
<evidence type="ECO:0000256" key="4">
    <source>
        <dbReference type="ARBA" id="ARBA00006753"/>
    </source>
</evidence>
<evidence type="ECO:0000256" key="15">
    <source>
        <dbReference type="ARBA" id="ARBA00049031"/>
    </source>
</evidence>
<feature type="domain" description="ACT" evidence="20">
    <location>
        <begin position="356"/>
        <end position="430"/>
    </location>
</feature>
<feature type="binding site" evidence="17">
    <location>
        <position position="192"/>
    </location>
    <ligand>
        <name>L-homoserine</name>
        <dbReference type="ChEBI" id="CHEBI:57476"/>
    </ligand>
</feature>
<gene>
    <name evidence="21" type="ORF">SAC06_01180</name>
</gene>
<evidence type="ECO:0000256" key="10">
    <source>
        <dbReference type="ARBA" id="ARBA00023002"/>
    </source>
</evidence>
<accession>A0AAU7V7X8</accession>
<dbReference type="EMBL" id="CP138335">
    <property type="protein sequence ID" value="XBW08200.1"/>
    <property type="molecule type" value="Genomic_DNA"/>
</dbReference>
<evidence type="ECO:0000256" key="13">
    <source>
        <dbReference type="ARBA" id="ARBA00044930"/>
    </source>
</evidence>
<evidence type="ECO:0000256" key="14">
    <source>
        <dbReference type="ARBA" id="ARBA00048841"/>
    </source>
</evidence>